<protein>
    <submittedName>
        <fullName evidence="1">26S proteasome regulatory subunit rpn6</fullName>
    </submittedName>
</protein>
<accession>A0ACC1K2K9</accession>
<evidence type="ECO:0000313" key="1">
    <source>
        <dbReference type="EMBL" id="KAJ2772161.1"/>
    </source>
</evidence>
<dbReference type="EMBL" id="JANBUJ010000415">
    <property type="protein sequence ID" value="KAJ2772161.1"/>
    <property type="molecule type" value="Genomic_DNA"/>
</dbReference>
<dbReference type="Proteomes" id="UP001140234">
    <property type="component" value="Unassembled WGS sequence"/>
</dbReference>
<feature type="non-terminal residue" evidence="1">
    <location>
        <position position="376"/>
    </location>
</feature>
<keyword evidence="1" id="KW-0647">Proteasome</keyword>
<proteinExistence type="predicted"/>
<reference evidence="1" key="1">
    <citation type="submission" date="2022-07" db="EMBL/GenBank/DDBJ databases">
        <title>Phylogenomic reconstructions and comparative analyses of Kickxellomycotina fungi.</title>
        <authorList>
            <person name="Reynolds N.K."/>
            <person name="Stajich J.E."/>
            <person name="Barry K."/>
            <person name="Grigoriev I.V."/>
            <person name="Crous P."/>
            <person name="Smith M.E."/>
        </authorList>
    </citation>
    <scope>NUCLEOTIDE SEQUENCE</scope>
    <source>
        <strain evidence="1">CBS 109366</strain>
    </source>
</reference>
<name>A0ACC1K2K9_9FUNG</name>
<evidence type="ECO:0000313" key="2">
    <source>
        <dbReference type="Proteomes" id="UP001140234"/>
    </source>
</evidence>
<keyword evidence="2" id="KW-1185">Reference proteome</keyword>
<comment type="caution">
    <text evidence="1">The sequence shown here is derived from an EMBL/GenBank/DDBJ whole genome shotgun (WGS) entry which is preliminary data.</text>
</comment>
<gene>
    <name evidence="1" type="primary">RPN6</name>
    <name evidence="1" type="ORF">IWQ57_001886</name>
</gene>
<sequence length="376" mass="41608">MPTQLEQAHAAAAAAGSPQQAVELYRAVLFANDAAGVSVADREVALLSLAALFERQQDAVALTRLINSSQKYLVTVSKAKSSKLIRQLVDRFDGIQGGLEAQVATCKGMLEWARSENREYLRQSLETRLVSLYLESRLYTEALQLISQLLYELKKLDDKMQLVEVHLLESRAYMALKNLAKSRAALTSARTAANSIYTPPPLQAQLDLQSGALHADEGDFKTAFSYFFETMEGLNVYANSRSASEGAGAAAEAAADYEQQQAHAFACMVLCKIMMQQPDEITAMFATGKTAAKFREHRTIVALQAVAKAQKQRSLEDFEKALSEHRGELHTDELIRNHLTALYDTLLEQNLMRLIEPYSQVEIPHIARLIGLPMGV</sequence>
<organism evidence="1 2">
    <name type="scientific">Coemansia nantahalensis</name>
    <dbReference type="NCBI Taxonomy" id="2789366"/>
    <lineage>
        <taxon>Eukaryota</taxon>
        <taxon>Fungi</taxon>
        <taxon>Fungi incertae sedis</taxon>
        <taxon>Zoopagomycota</taxon>
        <taxon>Kickxellomycotina</taxon>
        <taxon>Kickxellomycetes</taxon>
        <taxon>Kickxellales</taxon>
        <taxon>Kickxellaceae</taxon>
        <taxon>Coemansia</taxon>
    </lineage>
</organism>